<dbReference type="PANTHER" id="PTHR31339">
    <property type="entry name" value="PECTIN LYASE-RELATED"/>
    <property type="match status" value="1"/>
</dbReference>
<evidence type="ECO:0000313" key="6">
    <source>
        <dbReference type="Proteomes" id="UP000038750"/>
    </source>
</evidence>
<dbReference type="InterPro" id="IPR006626">
    <property type="entry name" value="PbH1"/>
</dbReference>
<dbReference type="PANTHER" id="PTHR31339:SF9">
    <property type="entry name" value="PLASMIN AND FIBRONECTIN-BINDING PROTEIN A"/>
    <property type="match status" value="1"/>
</dbReference>
<evidence type="ECO:0000256" key="4">
    <source>
        <dbReference type="RuleBase" id="RU361169"/>
    </source>
</evidence>
<evidence type="ECO:0000256" key="3">
    <source>
        <dbReference type="ARBA" id="ARBA00023295"/>
    </source>
</evidence>
<evidence type="ECO:0000256" key="2">
    <source>
        <dbReference type="ARBA" id="ARBA00022801"/>
    </source>
</evidence>
<dbReference type="Gene3D" id="2.160.20.10">
    <property type="entry name" value="Single-stranded right-handed beta-helix, Pectin lyase-like"/>
    <property type="match status" value="1"/>
</dbReference>
<comment type="similarity">
    <text evidence="1 4">Belongs to the glycosyl hydrolase 28 family.</text>
</comment>
<sequence>MAKLNILAFGADASGQQLATAAIQHAIDIAAPGDTVVVPPGRYLTGALFLKNHLIFELQTGAVLLGSRELEDYPLRQTRVAGIDMVWPTGIINILQCHDVCVCGSGTIDGQGAVWWHKFWGTDENGGMLADYSQRGLRWVVDYDCQRPRNLVVYRSEQVEMSGFTSRESGFWNIHLCYSQHLYLHHLQVENSGGPSTDGIDIDSSQQVRVEHCRVSCNDDNICVKAGRGAEAERIGATARDIVIRECELLHGSGITLGSETSGGIEQVLIENITFSGTGVGFRIKSARNRGGFIRHVRVSGLQMTDVHYPFMLQLNWFPAYSYSPITANESMPAHWQSLSQSVEGEAGLTQVENITISTVRSVLSSSEVFSRAFFIEGNSEKPIDNLHFSNVTLVAQEFGKIAGVNNLRLDNVQISANQPTQAENDEYAR</sequence>
<evidence type="ECO:0000256" key="1">
    <source>
        <dbReference type="ARBA" id="ARBA00008834"/>
    </source>
</evidence>
<dbReference type="STRING" id="631.CH53_329"/>
<dbReference type="RefSeq" id="WP_050074760.1">
    <property type="nucleotide sequence ID" value="NZ_CABHXO010000106.1"/>
</dbReference>
<name>A0A0T9N2U9_YERIN</name>
<dbReference type="GO" id="GO:0033917">
    <property type="term" value="F:exo-poly-alpha-galacturonosidase activity"/>
    <property type="evidence" value="ECO:0007669"/>
    <property type="project" value="UniProtKB-EC"/>
</dbReference>
<dbReference type="InterPro" id="IPR012334">
    <property type="entry name" value="Pectin_lyas_fold"/>
</dbReference>
<dbReference type="SMART" id="SM00710">
    <property type="entry name" value="PbH1"/>
    <property type="match status" value="4"/>
</dbReference>
<dbReference type="InterPro" id="IPR051801">
    <property type="entry name" value="GH28_Enzymes"/>
</dbReference>
<protein>
    <submittedName>
        <fullName evidence="5">Exo-poly-alpha-D-galacturonosidase</fullName>
        <ecNumber evidence="5">3.2.1.82</ecNumber>
    </submittedName>
</protein>
<dbReference type="OrthoDB" id="9795222at2"/>
<dbReference type="GO" id="GO:0004650">
    <property type="term" value="F:polygalacturonase activity"/>
    <property type="evidence" value="ECO:0007669"/>
    <property type="project" value="InterPro"/>
</dbReference>
<proteinExistence type="inferred from homology"/>
<keyword evidence="3 4" id="KW-0326">Glycosidase</keyword>
<keyword evidence="2 4" id="KW-0378">Hydrolase</keyword>
<dbReference type="EMBL" id="CPZJ01000030">
    <property type="protein sequence ID" value="CNG72460.1"/>
    <property type="molecule type" value="Genomic_DNA"/>
</dbReference>
<dbReference type="Pfam" id="PF00295">
    <property type="entry name" value="Glyco_hydro_28"/>
    <property type="match status" value="1"/>
</dbReference>
<dbReference type="Proteomes" id="UP000038750">
    <property type="component" value="Unassembled WGS sequence"/>
</dbReference>
<dbReference type="InterPro" id="IPR000743">
    <property type="entry name" value="Glyco_hydro_28"/>
</dbReference>
<dbReference type="SUPFAM" id="SSF51126">
    <property type="entry name" value="Pectin lyase-like"/>
    <property type="match status" value="1"/>
</dbReference>
<organism evidence="5 6">
    <name type="scientific">Yersinia intermedia</name>
    <dbReference type="NCBI Taxonomy" id="631"/>
    <lineage>
        <taxon>Bacteria</taxon>
        <taxon>Pseudomonadati</taxon>
        <taxon>Pseudomonadota</taxon>
        <taxon>Gammaproteobacteria</taxon>
        <taxon>Enterobacterales</taxon>
        <taxon>Yersiniaceae</taxon>
        <taxon>Yersinia</taxon>
    </lineage>
</organism>
<dbReference type="InterPro" id="IPR011050">
    <property type="entry name" value="Pectin_lyase_fold/virulence"/>
</dbReference>
<dbReference type="eggNOG" id="COG5434">
    <property type="taxonomic scope" value="Bacteria"/>
</dbReference>
<dbReference type="AlphaFoldDB" id="A0A0T9N2U9"/>
<accession>A0A0T9N2U9</accession>
<evidence type="ECO:0000313" key="5">
    <source>
        <dbReference type="EMBL" id="CNG72460.1"/>
    </source>
</evidence>
<dbReference type="EC" id="3.2.1.82" evidence="5"/>
<gene>
    <name evidence="5" type="primary">pehX_2</name>
    <name evidence="5" type="ORF">ERS008530_04523</name>
</gene>
<dbReference type="GO" id="GO:0005975">
    <property type="term" value="P:carbohydrate metabolic process"/>
    <property type="evidence" value="ECO:0007669"/>
    <property type="project" value="InterPro"/>
</dbReference>
<reference evidence="5 6" key="1">
    <citation type="submission" date="2015-03" db="EMBL/GenBank/DDBJ databases">
        <authorList>
            <person name="Murphy D."/>
        </authorList>
    </citation>
    <scope>NUCLEOTIDE SEQUENCE [LARGE SCALE GENOMIC DNA]</scope>
    <source>
        <strain evidence="5 6">BR165/97</strain>
    </source>
</reference>